<keyword evidence="1" id="KW-1133">Transmembrane helix</keyword>
<dbReference type="Pfam" id="PF07314">
    <property type="entry name" value="Lit"/>
    <property type="match status" value="1"/>
</dbReference>
<evidence type="ECO:0000313" key="3">
    <source>
        <dbReference type="Proteomes" id="UP000184128"/>
    </source>
</evidence>
<keyword evidence="1" id="KW-0812">Transmembrane</keyword>
<dbReference type="Proteomes" id="UP000184128">
    <property type="component" value="Unassembled WGS sequence"/>
</dbReference>
<gene>
    <name evidence="2" type="ORF">SAMN02745249_01847</name>
</gene>
<feature type="transmembrane region" description="Helical" evidence="1">
    <location>
        <begin position="124"/>
        <end position="144"/>
    </location>
</feature>
<keyword evidence="3" id="KW-1185">Reference proteome</keyword>
<evidence type="ECO:0000256" key="1">
    <source>
        <dbReference type="SAM" id="Phobius"/>
    </source>
</evidence>
<reference evidence="2 3" key="1">
    <citation type="submission" date="2016-11" db="EMBL/GenBank/DDBJ databases">
        <authorList>
            <person name="Jaros S."/>
            <person name="Januszkiewicz K."/>
            <person name="Wedrychowicz H."/>
        </authorList>
    </citation>
    <scope>NUCLEOTIDE SEQUENCE [LARGE SCALE GENOMIC DNA]</scope>
    <source>
        <strain evidence="2 3">DSM 15692</strain>
    </source>
</reference>
<dbReference type="STRING" id="1121025.SAMN02745249_01847"/>
<dbReference type="InterPro" id="IPR010178">
    <property type="entry name" value="Lit"/>
</dbReference>
<feature type="transmembrane region" description="Helical" evidence="1">
    <location>
        <begin position="7"/>
        <end position="30"/>
    </location>
</feature>
<dbReference type="NCBIfam" id="TIGR01906">
    <property type="entry name" value="integ_TIGR01906"/>
    <property type="match status" value="1"/>
</dbReference>
<name>A0A1M4Z102_9LACT</name>
<sequence length="209" mass="24787">MGTKTRDFFGIASIFIFILTAAIVLTIWAIPLYQWTLQHFDIPQKMGLSFERILENYYALLKYLHFPWIKTLSLPDFPVSVSGAFHFHEVKNLFLLNYALLFLSFSGSFLYLRKLKQIKGFWRLVQPFKLAIFIPFILLLVLAMDFDWMFVMFHQLLFNNDAWLFNAATDPIILVLPQEFFMYCFILAFVLIETSFISSYFYFKKKAIQ</sequence>
<feature type="transmembrane region" description="Helical" evidence="1">
    <location>
        <begin position="93"/>
        <end position="112"/>
    </location>
</feature>
<keyword evidence="1" id="KW-0472">Membrane</keyword>
<dbReference type="AlphaFoldDB" id="A0A1M4Z102"/>
<dbReference type="EMBL" id="FQUF01000033">
    <property type="protein sequence ID" value="SHF11645.1"/>
    <property type="molecule type" value="Genomic_DNA"/>
</dbReference>
<accession>A0A1M4Z102</accession>
<organism evidence="2 3">
    <name type="scientific">Atopostipes suicloacalis DSM 15692</name>
    <dbReference type="NCBI Taxonomy" id="1121025"/>
    <lineage>
        <taxon>Bacteria</taxon>
        <taxon>Bacillati</taxon>
        <taxon>Bacillota</taxon>
        <taxon>Bacilli</taxon>
        <taxon>Lactobacillales</taxon>
        <taxon>Carnobacteriaceae</taxon>
        <taxon>Atopostipes</taxon>
    </lineage>
</organism>
<dbReference type="RefSeq" id="WP_073298536.1">
    <property type="nucleotide sequence ID" value="NZ_FQUF01000033.1"/>
</dbReference>
<protein>
    <submittedName>
        <fullName evidence="2">Integral membrane protein TIGR01906</fullName>
    </submittedName>
</protein>
<proteinExistence type="predicted"/>
<dbReference type="OrthoDB" id="9813051at2"/>
<feature type="transmembrane region" description="Helical" evidence="1">
    <location>
        <begin position="180"/>
        <end position="203"/>
    </location>
</feature>
<evidence type="ECO:0000313" key="2">
    <source>
        <dbReference type="EMBL" id="SHF11645.1"/>
    </source>
</evidence>